<evidence type="ECO:0000313" key="1">
    <source>
        <dbReference type="EMBL" id="OGW97176.1"/>
    </source>
</evidence>
<sequence length="127" mass="14889">MGYYTDFSGSIDMDDLKEKDLKRFNHILRSRFPGWRNEVKIEKTKEGLHISVFGNWKNYHEELEKFAMAIVRAFPGHVQGWIDASGEERDDNWALEIAKGKVIYVAYEQAIKNKTVLFDSKKGRHHD</sequence>
<protein>
    <recommendedName>
        <fullName evidence="3">Large polyvalent protein associated domain-containing protein</fullName>
    </recommendedName>
</protein>
<accession>A0A1G1KW61</accession>
<dbReference type="Proteomes" id="UP000178187">
    <property type="component" value="Unassembled WGS sequence"/>
</dbReference>
<dbReference type="AlphaFoldDB" id="A0A1G1KW61"/>
<gene>
    <name evidence="1" type="ORF">A3G33_08355</name>
</gene>
<name>A0A1G1KW61_9BACT</name>
<evidence type="ECO:0000313" key="2">
    <source>
        <dbReference type="Proteomes" id="UP000178187"/>
    </source>
</evidence>
<organism evidence="1 2">
    <name type="scientific">Candidatus Danuiimicrobium aquiferis</name>
    <dbReference type="NCBI Taxonomy" id="1801832"/>
    <lineage>
        <taxon>Bacteria</taxon>
        <taxon>Pseudomonadati</taxon>
        <taxon>Candidatus Omnitrophota</taxon>
        <taxon>Candidatus Danuiimicrobium</taxon>
    </lineage>
</organism>
<proteinExistence type="predicted"/>
<dbReference type="EMBL" id="MHFR01000043">
    <property type="protein sequence ID" value="OGW97176.1"/>
    <property type="molecule type" value="Genomic_DNA"/>
</dbReference>
<evidence type="ECO:0008006" key="3">
    <source>
        <dbReference type="Google" id="ProtNLM"/>
    </source>
</evidence>
<reference evidence="1 2" key="1">
    <citation type="journal article" date="2016" name="Nat. Commun.">
        <title>Thousands of microbial genomes shed light on interconnected biogeochemical processes in an aquifer system.</title>
        <authorList>
            <person name="Anantharaman K."/>
            <person name="Brown C.T."/>
            <person name="Hug L.A."/>
            <person name="Sharon I."/>
            <person name="Castelle C.J."/>
            <person name="Probst A.J."/>
            <person name="Thomas B.C."/>
            <person name="Singh A."/>
            <person name="Wilkins M.J."/>
            <person name="Karaoz U."/>
            <person name="Brodie E.L."/>
            <person name="Williams K.H."/>
            <person name="Hubbard S.S."/>
            <person name="Banfield J.F."/>
        </authorList>
    </citation>
    <scope>NUCLEOTIDE SEQUENCE [LARGE SCALE GENOMIC DNA]</scope>
</reference>
<comment type="caution">
    <text evidence="1">The sequence shown here is derived from an EMBL/GenBank/DDBJ whole genome shotgun (WGS) entry which is preliminary data.</text>
</comment>